<organism evidence="2 3">
    <name type="scientific">Pleurodeles waltl</name>
    <name type="common">Iberian ribbed newt</name>
    <dbReference type="NCBI Taxonomy" id="8319"/>
    <lineage>
        <taxon>Eukaryota</taxon>
        <taxon>Metazoa</taxon>
        <taxon>Chordata</taxon>
        <taxon>Craniata</taxon>
        <taxon>Vertebrata</taxon>
        <taxon>Euteleostomi</taxon>
        <taxon>Amphibia</taxon>
        <taxon>Batrachia</taxon>
        <taxon>Caudata</taxon>
        <taxon>Salamandroidea</taxon>
        <taxon>Salamandridae</taxon>
        <taxon>Pleurodelinae</taxon>
        <taxon>Pleurodeles</taxon>
    </lineage>
</organism>
<accession>A0AAV7S3I0</accession>
<evidence type="ECO:0000313" key="3">
    <source>
        <dbReference type="Proteomes" id="UP001066276"/>
    </source>
</evidence>
<reference evidence="2" key="1">
    <citation type="journal article" date="2022" name="bioRxiv">
        <title>Sequencing and chromosome-scale assembly of the giantPleurodeles waltlgenome.</title>
        <authorList>
            <person name="Brown T."/>
            <person name="Elewa A."/>
            <person name="Iarovenko S."/>
            <person name="Subramanian E."/>
            <person name="Araus A.J."/>
            <person name="Petzold A."/>
            <person name="Susuki M."/>
            <person name="Suzuki K.-i.T."/>
            <person name="Hayashi T."/>
            <person name="Toyoda A."/>
            <person name="Oliveira C."/>
            <person name="Osipova E."/>
            <person name="Leigh N.D."/>
            <person name="Simon A."/>
            <person name="Yun M.H."/>
        </authorList>
    </citation>
    <scope>NUCLEOTIDE SEQUENCE</scope>
    <source>
        <strain evidence="2">20211129_DDA</strain>
        <tissue evidence="2">Liver</tissue>
    </source>
</reference>
<dbReference type="Proteomes" id="UP001066276">
    <property type="component" value="Chromosome 5"/>
</dbReference>
<comment type="caution">
    <text evidence="2">The sequence shown here is derived from an EMBL/GenBank/DDBJ whole genome shotgun (WGS) entry which is preliminary data.</text>
</comment>
<evidence type="ECO:0000256" key="1">
    <source>
        <dbReference type="SAM" id="MobiDB-lite"/>
    </source>
</evidence>
<gene>
    <name evidence="2" type="ORF">NDU88_010284</name>
</gene>
<evidence type="ECO:0000313" key="2">
    <source>
        <dbReference type="EMBL" id="KAJ1157578.1"/>
    </source>
</evidence>
<keyword evidence="3" id="KW-1185">Reference proteome</keyword>
<dbReference type="AlphaFoldDB" id="A0AAV7S3I0"/>
<dbReference type="EMBL" id="JANPWB010000009">
    <property type="protein sequence ID" value="KAJ1157578.1"/>
    <property type="molecule type" value="Genomic_DNA"/>
</dbReference>
<proteinExistence type="predicted"/>
<protein>
    <submittedName>
        <fullName evidence="2">Uncharacterized protein</fullName>
    </submittedName>
</protein>
<name>A0AAV7S3I0_PLEWA</name>
<sequence length="68" mass="7750">MFCSLAGQRERGQLPPRALARSVTVNTPSPSPRKEGPTRPPRPLFRRTQPKGNSSRCQFYPARKRFLL</sequence>
<feature type="region of interest" description="Disordered" evidence="1">
    <location>
        <begin position="1"/>
        <end position="60"/>
    </location>
</feature>